<gene>
    <name evidence="1" type="ORF">BGT96224V316_LOCUS2300</name>
</gene>
<name>A0A9X9LBL9_BLUGR</name>
<dbReference type="EMBL" id="LR026987">
    <property type="protein sequence ID" value="VCU41053.1"/>
    <property type="molecule type" value="Genomic_DNA"/>
</dbReference>
<dbReference type="Proteomes" id="UP000324639">
    <property type="component" value="Chromosome Bgt_-04"/>
</dbReference>
<dbReference type="AlphaFoldDB" id="A0A9X9LBL9"/>
<evidence type="ECO:0000313" key="2">
    <source>
        <dbReference type="Proteomes" id="UP000324639"/>
    </source>
</evidence>
<proteinExistence type="predicted"/>
<sequence length="57" mass="6470">MNLLKMQGKKRLDNLPDTREKYSIHSRCVDFSMDSTCIKQTLNCGCLIARAHVARAS</sequence>
<organism evidence="1 2">
    <name type="scientific">Blumeria graminis f. sp. tritici</name>
    <dbReference type="NCBI Taxonomy" id="62690"/>
    <lineage>
        <taxon>Eukaryota</taxon>
        <taxon>Fungi</taxon>
        <taxon>Dikarya</taxon>
        <taxon>Ascomycota</taxon>
        <taxon>Pezizomycotina</taxon>
        <taxon>Leotiomycetes</taxon>
        <taxon>Erysiphales</taxon>
        <taxon>Erysiphaceae</taxon>
        <taxon>Blumeria</taxon>
    </lineage>
</organism>
<reference evidence="1 2" key="1">
    <citation type="submission" date="2018-08" db="EMBL/GenBank/DDBJ databases">
        <authorList>
            <person name="Muller C M."/>
        </authorList>
    </citation>
    <scope>NUCLEOTIDE SEQUENCE [LARGE SCALE GENOMIC DNA]</scope>
</reference>
<accession>A0A9X9LBL9</accession>
<keyword evidence="2" id="KW-1185">Reference proteome</keyword>
<protein>
    <submittedName>
        <fullName evidence="1">Bgt-51496</fullName>
    </submittedName>
</protein>
<evidence type="ECO:0000313" key="1">
    <source>
        <dbReference type="EMBL" id="VCU41053.1"/>
    </source>
</evidence>